<name>A0A819RLU7_9BILA</name>
<evidence type="ECO:0000313" key="1">
    <source>
        <dbReference type="EMBL" id="CAF0954883.1"/>
    </source>
</evidence>
<accession>A0A819RLU7</accession>
<gene>
    <name evidence="2" type="ORF">FNK824_LOCUS28614</name>
    <name evidence="1" type="ORF">SEV965_LOCUS8453</name>
</gene>
<sequence>MCREMSNGDVENTEEVYEVAASSITYKINRESLISLIKCEIGDTSRESLINPMVAVKIIGLVANASVREWYKATITNQPIIPFNHRTKSIDEIIGLLEQHYDLKSIMMD</sequence>
<organism evidence="2 3">
    <name type="scientific">Rotaria sordida</name>
    <dbReference type="NCBI Taxonomy" id="392033"/>
    <lineage>
        <taxon>Eukaryota</taxon>
        <taxon>Metazoa</taxon>
        <taxon>Spiralia</taxon>
        <taxon>Gnathifera</taxon>
        <taxon>Rotifera</taxon>
        <taxon>Eurotatoria</taxon>
        <taxon>Bdelloidea</taxon>
        <taxon>Philodinida</taxon>
        <taxon>Philodinidae</taxon>
        <taxon>Rotaria</taxon>
    </lineage>
</organism>
<evidence type="ECO:0000313" key="2">
    <source>
        <dbReference type="EMBL" id="CAF4049286.1"/>
    </source>
</evidence>
<evidence type="ECO:0000313" key="3">
    <source>
        <dbReference type="Proteomes" id="UP000663874"/>
    </source>
</evidence>
<reference evidence="2" key="1">
    <citation type="submission" date="2021-02" db="EMBL/GenBank/DDBJ databases">
        <authorList>
            <person name="Nowell W R."/>
        </authorList>
    </citation>
    <scope>NUCLEOTIDE SEQUENCE</scope>
</reference>
<dbReference type="EMBL" id="CAJNOU010000313">
    <property type="protein sequence ID" value="CAF0954883.1"/>
    <property type="molecule type" value="Genomic_DNA"/>
</dbReference>
<proteinExistence type="predicted"/>
<dbReference type="EMBL" id="CAJOBE010007918">
    <property type="protein sequence ID" value="CAF4049286.1"/>
    <property type="molecule type" value="Genomic_DNA"/>
</dbReference>
<dbReference type="Proteomes" id="UP000663874">
    <property type="component" value="Unassembled WGS sequence"/>
</dbReference>
<dbReference type="Proteomes" id="UP000663889">
    <property type="component" value="Unassembled WGS sequence"/>
</dbReference>
<comment type="caution">
    <text evidence="2">The sequence shown here is derived from an EMBL/GenBank/DDBJ whole genome shotgun (WGS) entry which is preliminary data.</text>
</comment>
<dbReference type="AlphaFoldDB" id="A0A819RLU7"/>
<protein>
    <submittedName>
        <fullName evidence="2">Uncharacterized protein</fullName>
    </submittedName>
</protein>